<dbReference type="EMBL" id="CAQQ02394974">
    <property type="status" value="NOT_ANNOTATED_CDS"/>
    <property type="molecule type" value="Genomic_DNA"/>
</dbReference>
<dbReference type="InterPro" id="IPR011009">
    <property type="entry name" value="Kinase-like_dom_sf"/>
</dbReference>
<dbReference type="GO" id="GO:0035556">
    <property type="term" value="P:intracellular signal transduction"/>
    <property type="evidence" value="ECO:0007669"/>
    <property type="project" value="TreeGrafter"/>
</dbReference>
<keyword evidence="2" id="KW-0808">Transferase</keyword>
<dbReference type="PROSITE" id="PS50011">
    <property type="entry name" value="PROTEIN_KINASE_DOM"/>
    <property type="match status" value="1"/>
</dbReference>
<dbReference type="PANTHER" id="PTHR24342">
    <property type="entry name" value="SERINE/THREONINE-PROTEIN KINASE 17"/>
    <property type="match status" value="1"/>
</dbReference>
<dbReference type="InterPro" id="IPR000719">
    <property type="entry name" value="Prot_kinase_dom"/>
</dbReference>
<dbReference type="SUPFAM" id="SSF56112">
    <property type="entry name" value="Protein kinase-like (PK-like)"/>
    <property type="match status" value="1"/>
</dbReference>
<evidence type="ECO:0000313" key="7">
    <source>
        <dbReference type="EnsemblMetazoa" id="MESCA002631-PA"/>
    </source>
</evidence>
<protein>
    <recommendedName>
        <fullName evidence="6">Protein kinase domain-containing protein</fullName>
    </recommendedName>
</protein>
<reference evidence="7" key="2">
    <citation type="submission" date="2015-06" db="UniProtKB">
        <authorList>
            <consortium name="EnsemblMetazoa"/>
        </authorList>
    </citation>
    <scope>IDENTIFICATION</scope>
</reference>
<sequence length="152" mass="17738">SRGKFGTVYKCQEKATGLKLAAKFVPIPKKEDRRNVEREVEIMNSLKHHLIAQLYAAFEYQKMMVVVQELVEGGELFDRVVEDEFVLSEKVCTVFIRQVCEAMEFIHRNNILHLDLKPENILCITKTGNRIKIIDFGLARKYDPDKKCRFVF</sequence>
<dbReference type="EnsemblMetazoa" id="MESCA002631-RA">
    <property type="protein sequence ID" value="MESCA002631-PA"/>
    <property type="gene ID" value="MESCA002631"/>
</dbReference>
<dbReference type="HOGENOM" id="CLU_000288_63_0_1"/>
<accession>T1GGV0</accession>
<keyword evidence="5" id="KW-0067">ATP-binding</keyword>
<evidence type="ECO:0000256" key="5">
    <source>
        <dbReference type="ARBA" id="ARBA00022840"/>
    </source>
</evidence>
<dbReference type="GO" id="GO:0005524">
    <property type="term" value="F:ATP binding"/>
    <property type="evidence" value="ECO:0007669"/>
    <property type="project" value="UniProtKB-KW"/>
</dbReference>
<dbReference type="SMART" id="SM00220">
    <property type="entry name" value="S_TKc"/>
    <property type="match status" value="1"/>
</dbReference>
<dbReference type="GO" id="GO:0004674">
    <property type="term" value="F:protein serine/threonine kinase activity"/>
    <property type="evidence" value="ECO:0007669"/>
    <property type="project" value="UniProtKB-KW"/>
</dbReference>
<dbReference type="InterPro" id="IPR008271">
    <property type="entry name" value="Ser/Thr_kinase_AS"/>
</dbReference>
<proteinExistence type="predicted"/>
<dbReference type="PROSITE" id="PS00108">
    <property type="entry name" value="PROTEIN_KINASE_ST"/>
    <property type="match status" value="1"/>
</dbReference>
<dbReference type="AlphaFoldDB" id="T1GGV0"/>
<dbReference type="OMA" id="RIEWNIL"/>
<dbReference type="GO" id="GO:0043065">
    <property type="term" value="P:positive regulation of apoptotic process"/>
    <property type="evidence" value="ECO:0007669"/>
    <property type="project" value="TreeGrafter"/>
</dbReference>
<dbReference type="Gene3D" id="1.10.510.10">
    <property type="entry name" value="Transferase(Phosphotransferase) domain 1"/>
    <property type="match status" value="1"/>
</dbReference>
<evidence type="ECO:0000256" key="3">
    <source>
        <dbReference type="ARBA" id="ARBA00022741"/>
    </source>
</evidence>
<dbReference type="Gene3D" id="3.30.200.20">
    <property type="entry name" value="Phosphorylase Kinase, domain 1"/>
    <property type="match status" value="1"/>
</dbReference>
<evidence type="ECO:0000259" key="6">
    <source>
        <dbReference type="PROSITE" id="PS50011"/>
    </source>
</evidence>
<dbReference type="GO" id="GO:0005634">
    <property type="term" value="C:nucleus"/>
    <property type="evidence" value="ECO:0007669"/>
    <property type="project" value="TreeGrafter"/>
</dbReference>
<reference evidence="8" key="1">
    <citation type="submission" date="2013-02" db="EMBL/GenBank/DDBJ databases">
        <authorList>
            <person name="Hughes D."/>
        </authorList>
    </citation>
    <scope>NUCLEOTIDE SEQUENCE</scope>
    <source>
        <strain>Durham</strain>
        <strain evidence="8">NC isolate 2 -- Noor lab</strain>
    </source>
</reference>
<feature type="domain" description="Protein kinase" evidence="6">
    <location>
        <begin position="1"/>
        <end position="152"/>
    </location>
</feature>
<name>T1GGV0_MEGSC</name>
<evidence type="ECO:0000256" key="2">
    <source>
        <dbReference type="ARBA" id="ARBA00022679"/>
    </source>
</evidence>
<keyword evidence="4" id="KW-0418">Kinase</keyword>
<dbReference type="STRING" id="36166.T1GGV0"/>
<evidence type="ECO:0000256" key="4">
    <source>
        <dbReference type="ARBA" id="ARBA00022777"/>
    </source>
</evidence>
<keyword evidence="8" id="KW-1185">Reference proteome</keyword>
<dbReference type="Pfam" id="PF00069">
    <property type="entry name" value="Pkinase"/>
    <property type="match status" value="1"/>
</dbReference>
<dbReference type="Proteomes" id="UP000015102">
    <property type="component" value="Unassembled WGS sequence"/>
</dbReference>
<evidence type="ECO:0000256" key="1">
    <source>
        <dbReference type="ARBA" id="ARBA00022527"/>
    </source>
</evidence>
<keyword evidence="3" id="KW-0547">Nucleotide-binding</keyword>
<dbReference type="EMBL" id="CAQQ02394973">
    <property type="status" value="NOT_ANNOTATED_CDS"/>
    <property type="molecule type" value="Genomic_DNA"/>
</dbReference>
<keyword evidence="1" id="KW-0723">Serine/threonine-protein kinase</keyword>
<dbReference type="PANTHER" id="PTHR24342:SF20">
    <property type="entry name" value="MYOSIN LIGHT CHAIN KINASE, SMOOTH MUSCLE"/>
    <property type="match status" value="1"/>
</dbReference>
<evidence type="ECO:0000313" key="8">
    <source>
        <dbReference type="Proteomes" id="UP000015102"/>
    </source>
</evidence>
<organism evidence="7 8">
    <name type="scientific">Megaselia scalaris</name>
    <name type="common">Humpbacked fly</name>
    <name type="synonym">Phora scalaris</name>
    <dbReference type="NCBI Taxonomy" id="36166"/>
    <lineage>
        <taxon>Eukaryota</taxon>
        <taxon>Metazoa</taxon>
        <taxon>Ecdysozoa</taxon>
        <taxon>Arthropoda</taxon>
        <taxon>Hexapoda</taxon>
        <taxon>Insecta</taxon>
        <taxon>Pterygota</taxon>
        <taxon>Neoptera</taxon>
        <taxon>Endopterygota</taxon>
        <taxon>Diptera</taxon>
        <taxon>Brachycera</taxon>
        <taxon>Muscomorpha</taxon>
        <taxon>Platypezoidea</taxon>
        <taxon>Phoridae</taxon>
        <taxon>Megaseliini</taxon>
        <taxon>Megaselia</taxon>
    </lineage>
</organism>